<dbReference type="Proteomes" id="UP000515135">
    <property type="component" value="Unplaced"/>
</dbReference>
<name>A0A6P4ZRR0_BRABE</name>
<feature type="compositionally biased region" description="Polar residues" evidence="1">
    <location>
        <begin position="118"/>
        <end position="129"/>
    </location>
</feature>
<sequence>MAADAVTEEMVRNIIKQEQFSIKAKQDELEDRTEVLAHQQELLKKENNSLKGEVSQMMLVLQQEARRWENLIVVGTGRGSTRLKRAYRTTKKRHNPFNVPMASNLHPDLPNETDEENQNSGDSAVTTAEGSGDNLYSWWARNVCVPLKTKLGKAVDSFFQYFHVRYQMRPKNRKRRRNFERTKRASSERNSTG</sequence>
<evidence type="ECO:0000313" key="3">
    <source>
        <dbReference type="RefSeq" id="XP_019636789.1"/>
    </source>
</evidence>
<evidence type="ECO:0000256" key="1">
    <source>
        <dbReference type="SAM" id="MobiDB-lite"/>
    </source>
</evidence>
<dbReference type="AlphaFoldDB" id="A0A6P4ZRR0"/>
<proteinExistence type="predicted"/>
<accession>A0A6P4ZRR0</accession>
<evidence type="ECO:0000313" key="2">
    <source>
        <dbReference type="Proteomes" id="UP000515135"/>
    </source>
</evidence>
<dbReference type="GeneID" id="109479275"/>
<protein>
    <submittedName>
        <fullName evidence="3">Uncharacterized protein LOC109479275</fullName>
    </submittedName>
</protein>
<gene>
    <name evidence="3" type="primary">LOC109479275</name>
</gene>
<dbReference type="OrthoDB" id="10013986at2759"/>
<keyword evidence="2" id="KW-1185">Reference proteome</keyword>
<reference evidence="3" key="1">
    <citation type="submission" date="2025-08" db="UniProtKB">
        <authorList>
            <consortium name="RefSeq"/>
        </authorList>
    </citation>
    <scope>IDENTIFICATION</scope>
    <source>
        <tissue evidence="3">Gonad</tissue>
    </source>
</reference>
<feature type="region of interest" description="Disordered" evidence="1">
    <location>
        <begin position="171"/>
        <end position="193"/>
    </location>
</feature>
<feature type="region of interest" description="Disordered" evidence="1">
    <location>
        <begin position="95"/>
        <end position="130"/>
    </location>
</feature>
<dbReference type="KEGG" id="bbel:109479275"/>
<dbReference type="RefSeq" id="XP_019636789.1">
    <property type="nucleotide sequence ID" value="XM_019781230.1"/>
</dbReference>
<organism evidence="2 3">
    <name type="scientific">Branchiostoma belcheri</name>
    <name type="common">Amphioxus</name>
    <dbReference type="NCBI Taxonomy" id="7741"/>
    <lineage>
        <taxon>Eukaryota</taxon>
        <taxon>Metazoa</taxon>
        <taxon>Chordata</taxon>
        <taxon>Cephalochordata</taxon>
        <taxon>Leptocardii</taxon>
        <taxon>Amphioxiformes</taxon>
        <taxon>Branchiostomatidae</taxon>
        <taxon>Branchiostoma</taxon>
    </lineage>
</organism>